<dbReference type="InterPro" id="IPR036271">
    <property type="entry name" value="Tet_transcr_reg_TetR-rel_C_sf"/>
</dbReference>
<dbReference type="PRINTS" id="PR00455">
    <property type="entry name" value="HTHTETR"/>
</dbReference>
<evidence type="ECO:0000256" key="3">
    <source>
        <dbReference type="SAM" id="MobiDB-lite"/>
    </source>
</evidence>
<evidence type="ECO:0000256" key="1">
    <source>
        <dbReference type="ARBA" id="ARBA00023125"/>
    </source>
</evidence>
<dbReference type="Pfam" id="PF00440">
    <property type="entry name" value="TetR_N"/>
    <property type="match status" value="1"/>
</dbReference>
<feature type="DNA-binding region" description="H-T-H motif" evidence="2">
    <location>
        <begin position="44"/>
        <end position="63"/>
    </location>
</feature>
<dbReference type="EMBL" id="CP108133">
    <property type="protein sequence ID" value="WTP53602.1"/>
    <property type="molecule type" value="Genomic_DNA"/>
</dbReference>
<feature type="region of interest" description="Disordered" evidence="3">
    <location>
        <begin position="211"/>
        <end position="266"/>
    </location>
</feature>
<protein>
    <submittedName>
        <fullName evidence="5">TetR family transcriptional regulator</fullName>
    </submittedName>
</protein>
<dbReference type="SUPFAM" id="SSF46689">
    <property type="entry name" value="Homeodomain-like"/>
    <property type="match status" value="1"/>
</dbReference>
<dbReference type="Pfam" id="PF17932">
    <property type="entry name" value="TetR_C_24"/>
    <property type="match status" value="1"/>
</dbReference>
<reference evidence="5" key="1">
    <citation type="submission" date="2022-10" db="EMBL/GenBank/DDBJ databases">
        <title>The complete genomes of actinobacterial strains from the NBC collection.</title>
        <authorList>
            <person name="Joergensen T.S."/>
            <person name="Alvarez Arevalo M."/>
            <person name="Sterndorff E.B."/>
            <person name="Faurdal D."/>
            <person name="Vuksanovic O."/>
            <person name="Mourched A.-S."/>
            <person name="Charusanti P."/>
            <person name="Shaw S."/>
            <person name="Blin K."/>
            <person name="Weber T."/>
        </authorList>
    </citation>
    <scope>NUCLEOTIDE SEQUENCE</scope>
    <source>
        <strain evidence="5">NBC_00189</strain>
    </source>
</reference>
<name>A0ABZ1JTT0_9ACTN</name>
<dbReference type="InterPro" id="IPR041490">
    <property type="entry name" value="KstR2_TetR_C"/>
</dbReference>
<proteinExistence type="predicted"/>
<feature type="domain" description="HTH tetR-type" evidence="4">
    <location>
        <begin position="21"/>
        <end position="81"/>
    </location>
</feature>
<evidence type="ECO:0000256" key="2">
    <source>
        <dbReference type="PROSITE-ProRule" id="PRU00335"/>
    </source>
</evidence>
<keyword evidence="6" id="KW-1185">Reference proteome</keyword>
<dbReference type="InterPro" id="IPR001647">
    <property type="entry name" value="HTH_TetR"/>
</dbReference>
<evidence type="ECO:0000313" key="5">
    <source>
        <dbReference type="EMBL" id="WTP53602.1"/>
    </source>
</evidence>
<evidence type="ECO:0000259" key="4">
    <source>
        <dbReference type="PROSITE" id="PS50977"/>
    </source>
</evidence>
<dbReference type="RefSeq" id="WP_408058277.1">
    <property type="nucleotide sequence ID" value="NZ_CP108133.1"/>
</dbReference>
<gene>
    <name evidence="5" type="ORF">OG288_37940</name>
</gene>
<dbReference type="InterPro" id="IPR009057">
    <property type="entry name" value="Homeodomain-like_sf"/>
</dbReference>
<dbReference type="PROSITE" id="PS50977">
    <property type="entry name" value="HTH_TETR_2"/>
    <property type="match status" value="1"/>
</dbReference>
<keyword evidence="1 2" id="KW-0238">DNA-binding</keyword>
<organism evidence="5 6">
    <name type="scientific">Streptomyces tauricus</name>
    <dbReference type="NCBI Taxonomy" id="68274"/>
    <lineage>
        <taxon>Bacteria</taxon>
        <taxon>Bacillati</taxon>
        <taxon>Actinomycetota</taxon>
        <taxon>Actinomycetes</taxon>
        <taxon>Kitasatosporales</taxon>
        <taxon>Streptomycetaceae</taxon>
        <taxon>Streptomyces</taxon>
        <taxon>Streptomyces aurantiacus group</taxon>
    </lineage>
</organism>
<dbReference type="Proteomes" id="UP001432166">
    <property type="component" value="Chromosome"/>
</dbReference>
<dbReference type="PANTHER" id="PTHR30055:SF237">
    <property type="entry name" value="TRANSCRIPTIONAL REPRESSOR MCE3R"/>
    <property type="match status" value="1"/>
</dbReference>
<dbReference type="Gene3D" id="1.10.357.10">
    <property type="entry name" value="Tetracycline Repressor, domain 2"/>
    <property type="match status" value="1"/>
</dbReference>
<dbReference type="InterPro" id="IPR050109">
    <property type="entry name" value="HTH-type_TetR-like_transc_reg"/>
</dbReference>
<accession>A0ABZ1JTT0</accession>
<dbReference type="SUPFAM" id="SSF48498">
    <property type="entry name" value="Tetracyclin repressor-like, C-terminal domain"/>
    <property type="match status" value="1"/>
</dbReference>
<evidence type="ECO:0000313" key="6">
    <source>
        <dbReference type="Proteomes" id="UP001432166"/>
    </source>
</evidence>
<sequence>MSSEPSLAAVAPAQHWRSYGPLDLHPILLHAMEAFNEHGYHGTSVRDIATRVGVTVPALYYHYENKQALLTTLLETSMKDVLDRCRAAAAEAGDDPLPRFCGMVESIVLYMANRKGMAFLDTEIRSLEPENRARYVALRDYLQHMLLDTVRAGIREGAFTTPIPADAVRAILIMCQGVANWYHVDGPLTAEEVAERHVLLSLGTVGYAGSPFGESESDTDTGGGGADADGDGRIGRVGRIGRTGRAGRTGRTRQPQAVRRTPPAER</sequence>
<dbReference type="PANTHER" id="PTHR30055">
    <property type="entry name" value="HTH-TYPE TRANSCRIPTIONAL REGULATOR RUTR"/>
    <property type="match status" value="1"/>
</dbReference>